<evidence type="ECO:0000313" key="2">
    <source>
        <dbReference type="Proteomes" id="UP000197269"/>
    </source>
</evidence>
<dbReference type="Proteomes" id="UP000197269">
    <property type="component" value="Unassembled WGS sequence"/>
</dbReference>
<reference evidence="1 2" key="1">
    <citation type="submission" date="2017-03" db="EMBL/GenBank/DDBJ databases">
        <title>Genome of strain Rhizobium sp. CNPSo 668.</title>
        <authorList>
            <person name="Ribeiro R."/>
        </authorList>
    </citation>
    <scope>NUCLEOTIDE SEQUENCE [LARGE SCALE GENOMIC DNA]</scope>
    <source>
        <strain evidence="1 2">CNPSo 668</strain>
    </source>
</reference>
<dbReference type="AlphaFoldDB" id="A0A246DVZ8"/>
<gene>
    <name evidence="1" type="ORF">B5E41_12190</name>
</gene>
<sequence>MSATSTARQRRYRSRQKAGRRVIMLEVDEVELAAVLEKLRFLNPLNADDDEAVQRALQNLLGVLCRAMADDT</sequence>
<accession>A0A246DVZ8</accession>
<organism evidence="1 2">
    <name type="scientific">Rhizobium esperanzae</name>
    <dbReference type="NCBI Taxonomy" id="1967781"/>
    <lineage>
        <taxon>Bacteria</taxon>
        <taxon>Pseudomonadati</taxon>
        <taxon>Pseudomonadota</taxon>
        <taxon>Alphaproteobacteria</taxon>
        <taxon>Hyphomicrobiales</taxon>
        <taxon>Rhizobiaceae</taxon>
        <taxon>Rhizobium/Agrobacterium group</taxon>
        <taxon>Rhizobium</taxon>
    </lineage>
</organism>
<protein>
    <submittedName>
        <fullName evidence="1">Uncharacterized protein</fullName>
    </submittedName>
</protein>
<dbReference type="EMBL" id="MXPU01000007">
    <property type="protein sequence ID" value="OWO94518.1"/>
    <property type="molecule type" value="Genomic_DNA"/>
</dbReference>
<dbReference type="RefSeq" id="WP_088393912.1">
    <property type="nucleotide sequence ID" value="NZ_MXPU01000007.1"/>
</dbReference>
<evidence type="ECO:0000313" key="1">
    <source>
        <dbReference type="EMBL" id="OWO94518.1"/>
    </source>
</evidence>
<comment type="caution">
    <text evidence="1">The sequence shown here is derived from an EMBL/GenBank/DDBJ whole genome shotgun (WGS) entry which is preliminary data.</text>
</comment>
<proteinExistence type="predicted"/>
<name>A0A246DVZ8_9HYPH</name>